<proteinExistence type="predicted"/>
<evidence type="ECO:0000313" key="2">
    <source>
        <dbReference type="Proteomes" id="UP001165269"/>
    </source>
</evidence>
<dbReference type="EMBL" id="JALDAY010000024">
    <property type="protein sequence ID" value="MCI3279154.1"/>
    <property type="molecule type" value="Genomic_DNA"/>
</dbReference>
<organism evidence="1 2">
    <name type="scientific">Streptomyces cylindrosporus</name>
    <dbReference type="NCBI Taxonomy" id="2927583"/>
    <lineage>
        <taxon>Bacteria</taxon>
        <taxon>Bacillati</taxon>
        <taxon>Actinomycetota</taxon>
        <taxon>Actinomycetes</taxon>
        <taxon>Kitasatosporales</taxon>
        <taxon>Streptomycetaceae</taxon>
        <taxon>Streptomyces</taxon>
    </lineage>
</organism>
<reference evidence="1" key="1">
    <citation type="submission" date="2022-03" db="EMBL/GenBank/DDBJ databases">
        <title>Streptomyces 7R015 and 7R016 isolated from Barleria lupulina in Thailand.</title>
        <authorList>
            <person name="Kanchanasin P."/>
            <person name="Phongsopitanun W."/>
            <person name="Tanasupawat S."/>
        </authorList>
    </citation>
    <scope>NUCLEOTIDE SEQUENCE</scope>
    <source>
        <strain evidence="1">7R015</strain>
    </source>
</reference>
<sequence length="182" mass="19972">MNKRNAAPAVLPRLTSTQLAQFLAAEERATQDPDTVRPDCTVCGAPVTGWVVGLGMEHEDERVVTVQPCRHQATYSVKVAEVVAANVRAQAAAEATDLDKTRVYLMPVARLELADEPDVTHLALYSWCEPVKEWTHGMGICGRSTTQGALPDDTEVTCPGCLKWKPVYDQILAQRNQKEASR</sequence>
<comment type="caution">
    <text evidence="1">The sequence shown here is derived from an EMBL/GenBank/DDBJ whole genome shotgun (WGS) entry which is preliminary data.</text>
</comment>
<dbReference type="Proteomes" id="UP001165269">
    <property type="component" value="Unassembled WGS sequence"/>
</dbReference>
<evidence type="ECO:0000313" key="1">
    <source>
        <dbReference type="EMBL" id="MCI3279154.1"/>
    </source>
</evidence>
<keyword evidence="2" id="KW-1185">Reference proteome</keyword>
<protein>
    <submittedName>
        <fullName evidence="1">Uncharacterized protein</fullName>
    </submittedName>
</protein>
<name>A0ABS9YPJ1_9ACTN</name>
<accession>A0ABS9YPJ1</accession>
<gene>
    <name evidence="1" type="ORF">MQP27_49630</name>
</gene>
<dbReference type="RefSeq" id="WP_242778856.1">
    <property type="nucleotide sequence ID" value="NZ_JALDAY010000024.1"/>
</dbReference>